<feature type="compositionally biased region" description="Low complexity" evidence="6">
    <location>
        <begin position="1"/>
        <end position="17"/>
    </location>
</feature>
<evidence type="ECO:0000256" key="3">
    <source>
        <dbReference type="ARBA" id="ARBA00022553"/>
    </source>
</evidence>
<feature type="compositionally biased region" description="Polar residues" evidence="6">
    <location>
        <begin position="687"/>
        <end position="707"/>
    </location>
</feature>
<dbReference type="InterPro" id="IPR016024">
    <property type="entry name" value="ARM-type_fold"/>
</dbReference>
<feature type="compositionally biased region" description="Low complexity" evidence="6">
    <location>
        <begin position="733"/>
        <end position="746"/>
    </location>
</feature>
<feature type="compositionally biased region" description="Polar residues" evidence="6">
    <location>
        <begin position="723"/>
        <end position="732"/>
    </location>
</feature>
<comment type="similarity">
    <text evidence="1">Belongs to the eukaryotic initiation factor 4G family.</text>
</comment>
<name>A0A8S2CT63_9BILA</name>
<feature type="compositionally biased region" description="Polar residues" evidence="6">
    <location>
        <begin position="18"/>
        <end position="32"/>
    </location>
</feature>
<dbReference type="InterPro" id="IPR003890">
    <property type="entry name" value="MIF4G-like_typ-3"/>
</dbReference>
<evidence type="ECO:0000256" key="4">
    <source>
        <dbReference type="ARBA" id="ARBA00022845"/>
    </source>
</evidence>
<feature type="compositionally biased region" description="Low complexity" evidence="6">
    <location>
        <begin position="964"/>
        <end position="986"/>
    </location>
</feature>
<evidence type="ECO:0000256" key="6">
    <source>
        <dbReference type="SAM" id="MobiDB-lite"/>
    </source>
</evidence>
<feature type="region of interest" description="Disordered" evidence="6">
    <location>
        <begin position="1"/>
        <end position="150"/>
    </location>
</feature>
<keyword evidence="3" id="KW-0597">Phosphoprotein</keyword>
<feature type="compositionally biased region" description="Polar residues" evidence="6">
    <location>
        <begin position="636"/>
        <end position="646"/>
    </location>
</feature>
<dbReference type="Proteomes" id="UP000677228">
    <property type="component" value="Unassembled WGS sequence"/>
</dbReference>
<dbReference type="GO" id="GO:0003729">
    <property type="term" value="F:mRNA binding"/>
    <property type="evidence" value="ECO:0007669"/>
    <property type="project" value="TreeGrafter"/>
</dbReference>
<dbReference type="AlphaFoldDB" id="A0A8S2CT63"/>
<feature type="compositionally biased region" description="Basic and acidic residues" evidence="6">
    <location>
        <begin position="48"/>
        <end position="61"/>
    </location>
</feature>
<evidence type="ECO:0000256" key="5">
    <source>
        <dbReference type="ARBA" id="ARBA00022917"/>
    </source>
</evidence>
<dbReference type="SMART" id="SM00543">
    <property type="entry name" value="MIF4G"/>
    <property type="match status" value="1"/>
</dbReference>
<feature type="compositionally biased region" description="Basic and acidic residues" evidence="6">
    <location>
        <begin position="97"/>
        <end position="106"/>
    </location>
</feature>
<feature type="region of interest" description="Disordered" evidence="6">
    <location>
        <begin position="503"/>
        <end position="570"/>
    </location>
</feature>
<feature type="domain" description="MI" evidence="8">
    <location>
        <begin position="766"/>
        <end position="896"/>
    </location>
</feature>
<feature type="compositionally biased region" description="Polar residues" evidence="6">
    <location>
        <begin position="747"/>
        <end position="756"/>
    </location>
</feature>
<dbReference type="Proteomes" id="UP000682733">
    <property type="component" value="Unassembled WGS sequence"/>
</dbReference>
<evidence type="ECO:0000259" key="7">
    <source>
        <dbReference type="PROSITE" id="PS51363"/>
    </source>
</evidence>
<feature type="compositionally biased region" description="Basic and acidic residues" evidence="6">
    <location>
        <begin position="708"/>
        <end position="722"/>
    </location>
</feature>
<protein>
    <submittedName>
        <fullName evidence="9">Uncharacterized protein</fullName>
    </submittedName>
</protein>
<comment type="caution">
    <text evidence="9">The sequence shown here is derived from an EMBL/GenBank/DDBJ whole genome shotgun (WGS) entry which is preliminary data.</text>
</comment>
<dbReference type="Pfam" id="PF02020">
    <property type="entry name" value="W2"/>
    <property type="match status" value="1"/>
</dbReference>
<evidence type="ECO:0000313" key="9">
    <source>
        <dbReference type="EMBL" id="CAF0735546.1"/>
    </source>
</evidence>
<reference evidence="9" key="1">
    <citation type="submission" date="2021-02" db="EMBL/GenBank/DDBJ databases">
        <authorList>
            <person name="Nowell W R."/>
        </authorList>
    </citation>
    <scope>NUCLEOTIDE SEQUENCE</scope>
</reference>
<sequence length="1171" mass="134454">MTSCTNDSPSTSSPTPSIEQSQLVQSETSETTFVPVEEQNHNENIFISDEKKTTNEIEIPTKSDTSVHPSVVEQPEESIADQSSELYVDTDSTMFDTSKDTEKIQQEEEEGQQQSNSISISDDLNTSLTKTSVQTSSIEQLQHKLKPPRLRYDRQQLLDLKMSPPSMTKPDSLPDIEVVLSRPPPQQRFNVSTTFRPSKERSNPYPNSYPNSIPKDTLKLHTVENPFIRTNESQLDATTKVMRKIRIILNKLTPQTFEKLQKQLSELEINQPERLQGMIDIFFSKAVDEPGFSFMYAKLCKQFQKITVTVPDDTGKFETYHFRKLLLSKCQHEFENDYRQEIRYEERKQECDQIEDEKKRKEEQEKLDEDLVKAKRKKLGNIFFIGELFKIRVLTDVIMNGCIDYLLRDKTDEEALECLAKLLKTIGKELEQKPTNKIALERYYEKLNALDKYYEKLEQIVIQRNTSARIRFMIQELLELRRANWVARRIEIKPTTIDEIHEQERLRRETQQIQQDSDRQQRRLENHQSGGDNQGQQQRSGNQYQGQQRGSMNRQQRGMGGQGQNDDEPRFNVNSVKLLQNNRSAQQPTFGGPASMKVWCKGSGLTDKQKQDQEQEQRNNQQQAYGNRGKPPTAPGGQTSASQYTFSNSKSSKQSPSKYGSNQGNSMQRQSSRELAMGNRDRDRESVVQSLKTINNFKHPLSQSNSREGSRNVSREQSRNPSRDSSIGESRLSTTSITTPSTPSSIDQITPLSTSKIPDVPLTEEKIKQRVHSLIEEYTENYSDRNDGPVQDAIQDLIDFHLQTSMDQQIVVRELITNVLELKPRARIAVGHLLDAVQRQQILTIDGITNGILAVLEIADDLAVDIPLVWQYICEIVGTYIGSSQTQSTTNISILKTIMQNVPDIKSKKMITDIIQYAQEYSSKSKFISLWQLSGLTFNDLLKPHIINEQLLVDYDWLLNSVTTQSSTPSSSLSSTHDTTLTMSSLEQQQSSTITTDNPHSDPHLVKLFRCVSDQQVATNVPDQEIIRYIYDKMDSSDKYYIRNIVLSYLEACLVTRDPNNKKINDYVAKKRMGILSSIIQHEQDKEIQAVYAIQNFITKLEHPSKMARLLFDIFYDEECVSEDAFLEWKHHPDQSEINGHSVLTLSTKDFFDWLSQAETETEQEQEDEQT</sequence>
<dbReference type="GO" id="GO:0003743">
    <property type="term" value="F:translation initiation factor activity"/>
    <property type="evidence" value="ECO:0007669"/>
    <property type="project" value="UniProtKB-KW"/>
</dbReference>
<dbReference type="EMBL" id="CAJNOK010000189">
    <property type="protein sequence ID" value="CAF0735546.1"/>
    <property type="molecule type" value="Genomic_DNA"/>
</dbReference>
<feature type="compositionally biased region" description="Low complexity" evidence="6">
    <location>
        <begin position="203"/>
        <end position="212"/>
    </location>
</feature>
<feature type="compositionally biased region" description="Polar residues" evidence="6">
    <location>
        <begin position="987"/>
        <end position="998"/>
    </location>
</feature>
<dbReference type="GO" id="GO:0006417">
    <property type="term" value="P:regulation of translation"/>
    <property type="evidence" value="ECO:0007669"/>
    <property type="project" value="UniProtKB-KW"/>
</dbReference>
<dbReference type="Pfam" id="PF02847">
    <property type="entry name" value="MA3"/>
    <property type="match status" value="1"/>
</dbReference>
<evidence type="ECO:0000256" key="1">
    <source>
        <dbReference type="ARBA" id="ARBA00005775"/>
    </source>
</evidence>
<dbReference type="GO" id="GO:0016281">
    <property type="term" value="C:eukaryotic translation initiation factor 4F complex"/>
    <property type="evidence" value="ECO:0007669"/>
    <property type="project" value="TreeGrafter"/>
</dbReference>
<dbReference type="SMART" id="SM00515">
    <property type="entry name" value="eIF5C"/>
    <property type="match status" value="1"/>
</dbReference>
<proteinExistence type="inferred from homology"/>
<dbReference type="Pfam" id="PF02854">
    <property type="entry name" value="MIF4G"/>
    <property type="match status" value="1"/>
</dbReference>
<gene>
    <name evidence="9" type="ORF">OVA965_LOCUS1114</name>
    <name evidence="10" type="ORF">TMI583_LOCUS1115</name>
</gene>
<feature type="compositionally biased region" description="Low complexity" evidence="6">
    <location>
        <begin position="528"/>
        <end position="557"/>
    </location>
</feature>
<dbReference type="SUPFAM" id="SSF48371">
    <property type="entry name" value="ARM repeat"/>
    <property type="match status" value="3"/>
</dbReference>
<accession>A0A8S2CT63</accession>
<feature type="compositionally biased region" description="Basic and acidic residues" evidence="6">
    <location>
        <begin position="503"/>
        <end position="526"/>
    </location>
</feature>
<dbReference type="Gene3D" id="1.25.40.180">
    <property type="match status" value="3"/>
</dbReference>
<feature type="compositionally biased region" description="Polar residues" evidence="6">
    <location>
        <begin position="80"/>
        <end position="96"/>
    </location>
</feature>
<organism evidence="9 11">
    <name type="scientific">Didymodactylos carnosus</name>
    <dbReference type="NCBI Taxonomy" id="1234261"/>
    <lineage>
        <taxon>Eukaryota</taxon>
        <taxon>Metazoa</taxon>
        <taxon>Spiralia</taxon>
        <taxon>Gnathifera</taxon>
        <taxon>Rotifera</taxon>
        <taxon>Eurotatoria</taxon>
        <taxon>Bdelloidea</taxon>
        <taxon>Philodinida</taxon>
        <taxon>Philodinidae</taxon>
        <taxon>Didymodactylos</taxon>
    </lineage>
</organism>
<feature type="region of interest" description="Disordered" evidence="6">
    <location>
        <begin position="186"/>
        <end position="216"/>
    </location>
</feature>
<feature type="compositionally biased region" description="Polar residues" evidence="6">
    <location>
        <begin position="187"/>
        <end position="196"/>
    </location>
</feature>
<feature type="compositionally biased region" description="Polar residues" evidence="6">
    <location>
        <begin position="122"/>
        <end position="140"/>
    </location>
</feature>
<dbReference type="PANTHER" id="PTHR23253:SF78">
    <property type="entry name" value="EUKARYOTIC TRANSLATION INITIATION FACTOR 4G1, ISOFORM B-RELATED"/>
    <property type="match status" value="1"/>
</dbReference>
<feature type="region of interest" description="Disordered" evidence="6">
    <location>
        <begin position="964"/>
        <end position="998"/>
    </location>
</feature>
<evidence type="ECO:0000259" key="8">
    <source>
        <dbReference type="PROSITE" id="PS51366"/>
    </source>
</evidence>
<evidence type="ECO:0000313" key="11">
    <source>
        <dbReference type="Proteomes" id="UP000677228"/>
    </source>
</evidence>
<dbReference type="PROSITE" id="PS51363">
    <property type="entry name" value="W2"/>
    <property type="match status" value="1"/>
</dbReference>
<keyword evidence="2" id="KW-0396">Initiation factor</keyword>
<dbReference type="PROSITE" id="PS51366">
    <property type="entry name" value="MI"/>
    <property type="match status" value="1"/>
</dbReference>
<feature type="domain" description="W2" evidence="7">
    <location>
        <begin position="978"/>
        <end position="1165"/>
    </location>
</feature>
<evidence type="ECO:0000256" key="2">
    <source>
        <dbReference type="ARBA" id="ARBA00022540"/>
    </source>
</evidence>
<keyword evidence="4" id="KW-0810">Translation regulation</keyword>
<feature type="compositionally biased region" description="Low complexity" evidence="6">
    <location>
        <begin position="112"/>
        <end position="121"/>
    </location>
</feature>
<dbReference type="InterPro" id="IPR003891">
    <property type="entry name" value="Initiation_fac_eIF4g_MI"/>
</dbReference>
<dbReference type="InterPro" id="IPR003307">
    <property type="entry name" value="W2_domain"/>
</dbReference>
<dbReference type="EMBL" id="CAJOBA010000189">
    <property type="protein sequence ID" value="CAF3512230.1"/>
    <property type="molecule type" value="Genomic_DNA"/>
</dbReference>
<dbReference type="PANTHER" id="PTHR23253">
    <property type="entry name" value="EUKARYOTIC TRANSLATION INITIATION FACTOR 4 GAMMA"/>
    <property type="match status" value="1"/>
</dbReference>
<feature type="region of interest" description="Disordered" evidence="6">
    <location>
        <begin position="584"/>
        <end position="763"/>
    </location>
</feature>
<feature type="compositionally biased region" description="Low complexity" evidence="6">
    <location>
        <begin position="647"/>
        <end position="661"/>
    </location>
</feature>
<evidence type="ECO:0000313" key="10">
    <source>
        <dbReference type="EMBL" id="CAF3512230.1"/>
    </source>
</evidence>
<feature type="compositionally biased region" description="Basic and acidic residues" evidence="6">
    <location>
        <begin position="607"/>
        <end position="617"/>
    </location>
</feature>
<keyword evidence="5" id="KW-0648">Protein biosynthesis</keyword>